<evidence type="ECO:0000313" key="1">
    <source>
        <dbReference type="EMBL" id="TNN64199.1"/>
    </source>
</evidence>
<sequence length="59" mass="6503">MKCPEKTLEQGMNMHFEAVSGVNVPESMWSFSPAVSALFISLCRWIPLFPTPVSEAESG</sequence>
<dbReference type="EMBL" id="SRLO01000257">
    <property type="protein sequence ID" value="TNN64199.1"/>
    <property type="molecule type" value="Genomic_DNA"/>
</dbReference>
<proteinExistence type="predicted"/>
<dbReference type="AlphaFoldDB" id="A0A4Z2HED8"/>
<accession>A0A4Z2HED8</accession>
<gene>
    <name evidence="1" type="ORF">EYF80_025567</name>
</gene>
<keyword evidence="2" id="KW-1185">Reference proteome</keyword>
<protein>
    <submittedName>
        <fullName evidence="1">Uncharacterized protein</fullName>
    </submittedName>
</protein>
<reference evidence="1 2" key="1">
    <citation type="submission" date="2019-03" db="EMBL/GenBank/DDBJ databases">
        <title>First draft genome of Liparis tanakae, snailfish: a comprehensive survey of snailfish specific genes.</title>
        <authorList>
            <person name="Kim W."/>
            <person name="Song I."/>
            <person name="Jeong J.-H."/>
            <person name="Kim D."/>
            <person name="Kim S."/>
            <person name="Ryu S."/>
            <person name="Song J.Y."/>
            <person name="Lee S.K."/>
        </authorList>
    </citation>
    <scope>NUCLEOTIDE SEQUENCE [LARGE SCALE GENOMIC DNA]</scope>
    <source>
        <tissue evidence="1">Muscle</tissue>
    </source>
</reference>
<name>A0A4Z2HED8_9TELE</name>
<comment type="caution">
    <text evidence="1">The sequence shown here is derived from an EMBL/GenBank/DDBJ whole genome shotgun (WGS) entry which is preliminary data.</text>
</comment>
<dbReference type="Proteomes" id="UP000314294">
    <property type="component" value="Unassembled WGS sequence"/>
</dbReference>
<organism evidence="1 2">
    <name type="scientific">Liparis tanakae</name>
    <name type="common">Tanaka's snailfish</name>
    <dbReference type="NCBI Taxonomy" id="230148"/>
    <lineage>
        <taxon>Eukaryota</taxon>
        <taxon>Metazoa</taxon>
        <taxon>Chordata</taxon>
        <taxon>Craniata</taxon>
        <taxon>Vertebrata</taxon>
        <taxon>Euteleostomi</taxon>
        <taxon>Actinopterygii</taxon>
        <taxon>Neopterygii</taxon>
        <taxon>Teleostei</taxon>
        <taxon>Neoteleostei</taxon>
        <taxon>Acanthomorphata</taxon>
        <taxon>Eupercaria</taxon>
        <taxon>Perciformes</taxon>
        <taxon>Cottioidei</taxon>
        <taxon>Cottales</taxon>
        <taxon>Liparidae</taxon>
        <taxon>Liparis</taxon>
    </lineage>
</organism>
<evidence type="ECO:0000313" key="2">
    <source>
        <dbReference type="Proteomes" id="UP000314294"/>
    </source>
</evidence>